<evidence type="ECO:0000256" key="1">
    <source>
        <dbReference type="SAM" id="MobiDB-lite"/>
    </source>
</evidence>
<organism evidence="2 3">
    <name type="scientific">Hibiscus sabdariffa</name>
    <name type="common">roselle</name>
    <dbReference type="NCBI Taxonomy" id="183260"/>
    <lineage>
        <taxon>Eukaryota</taxon>
        <taxon>Viridiplantae</taxon>
        <taxon>Streptophyta</taxon>
        <taxon>Embryophyta</taxon>
        <taxon>Tracheophyta</taxon>
        <taxon>Spermatophyta</taxon>
        <taxon>Magnoliopsida</taxon>
        <taxon>eudicotyledons</taxon>
        <taxon>Gunneridae</taxon>
        <taxon>Pentapetalae</taxon>
        <taxon>rosids</taxon>
        <taxon>malvids</taxon>
        <taxon>Malvales</taxon>
        <taxon>Malvaceae</taxon>
        <taxon>Malvoideae</taxon>
        <taxon>Hibiscus</taxon>
    </lineage>
</organism>
<keyword evidence="3" id="KW-1185">Reference proteome</keyword>
<evidence type="ECO:0000313" key="3">
    <source>
        <dbReference type="Proteomes" id="UP001472677"/>
    </source>
</evidence>
<comment type="caution">
    <text evidence="2">The sequence shown here is derived from an EMBL/GenBank/DDBJ whole genome shotgun (WGS) entry which is preliminary data.</text>
</comment>
<feature type="region of interest" description="Disordered" evidence="1">
    <location>
        <begin position="86"/>
        <end position="131"/>
    </location>
</feature>
<accession>A0ABR2ELT2</accession>
<reference evidence="2 3" key="1">
    <citation type="journal article" date="2024" name="G3 (Bethesda)">
        <title>Genome assembly of Hibiscus sabdariffa L. provides insights into metabolisms of medicinal natural products.</title>
        <authorList>
            <person name="Kim T."/>
        </authorList>
    </citation>
    <scope>NUCLEOTIDE SEQUENCE [LARGE SCALE GENOMIC DNA]</scope>
    <source>
        <strain evidence="2">TK-2024</strain>
        <tissue evidence="2">Old leaves</tissue>
    </source>
</reference>
<evidence type="ECO:0000313" key="2">
    <source>
        <dbReference type="EMBL" id="KAK8562369.1"/>
    </source>
</evidence>
<name>A0ABR2ELT2_9ROSI</name>
<gene>
    <name evidence="2" type="ORF">V6N12_010452</name>
</gene>
<protein>
    <submittedName>
        <fullName evidence="2">Uncharacterized protein</fullName>
    </submittedName>
</protein>
<dbReference type="Proteomes" id="UP001472677">
    <property type="component" value="Unassembled WGS sequence"/>
</dbReference>
<proteinExistence type="predicted"/>
<sequence>MPRTPSGGGRPLGPPGCGSLAHHRAVEALGCGCLAHHRQLADPRVLETRTPSGGVGPSVAHASQTTGHISVYWEQTWNGVALDLAPVTGAPPPPPVRFPAVLRRDSDESPARLSEGNTTLPHTVPPSPPTP</sequence>
<dbReference type="EMBL" id="JBBPBM010000012">
    <property type="protein sequence ID" value="KAK8562369.1"/>
    <property type="molecule type" value="Genomic_DNA"/>
</dbReference>